<dbReference type="Pfam" id="PF15631">
    <property type="entry name" value="Imm-NTF2-2"/>
    <property type="match status" value="1"/>
</dbReference>
<gene>
    <name evidence="3" type="ORF">LGH74_08625</name>
</gene>
<feature type="chain" id="PRO_5046938352" evidence="1">
    <location>
        <begin position="22"/>
        <end position="125"/>
    </location>
</feature>
<dbReference type="RefSeq" id="WP_226174616.1">
    <property type="nucleotide sequence ID" value="NZ_JAJADR010000002.1"/>
</dbReference>
<name>A0ABS8ARK7_9BACT</name>
<keyword evidence="4" id="KW-1185">Reference proteome</keyword>
<reference evidence="3" key="1">
    <citation type="submission" date="2021-10" db="EMBL/GenBank/DDBJ databases">
        <authorList>
            <person name="Dean J.D."/>
            <person name="Kim M.K."/>
            <person name="Newey C.N."/>
            <person name="Stoker T.S."/>
            <person name="Thompson D.W."/>
            <person name="Grose J.H."/>
        </authorList>
    </citation>
    <scope>NUCLEOTIDE SEQUENCE</scope>
    <source>
        <strain evidence="3">BT178</strain>
    </source>
</reference>
<evidence type="ECO:0000313" key="3">
    <source>
        <dbReference type="EMBL" id="MCB2408039.1"/>
    </source>
</evidence>
<feature type="signal peptide" evidence="1">
    <location>
        <begin position="1"/>
        <end position="21"/>
    </location>
</feature>
<evidence type="ECO:0000259" key="2">
    <source>
        <dbReference type="Pfam" id="PF15631"/>
    </source>
</evidence>
<dbReference type="EMBL" id="JAJADR010000002">
    <property type="protein sequence ID" value="MCB2408039.1"/>
    <property type="molecule type" value="Genomic_DNA"/>
</dbReference>
<dbReference type="Proteomes" id="UP001165296">
    <property type="component" value="Unassembled WGS sequence"/>
</dbReference>
<organism evidence="3 4">
    <name type="scientific">Hymenobacter lucidus</name>
    <dbReference type="NCBI Taxonomy" id="2880930"/>
    <lineage>
        <taxon>Bacteria</taxon>
        <taxon>Pseudomonadati</taxon>
        <taxon>Bacteroidota</taxon>
        <taxon>Cytophagia</taxon>
        <taxon>Cytophagales</taxon>
        <taxon>Hymenobacteraceae</taxon>
        <taxon>Hymenobacter</taxon>
    </lineage>
</organism>
<evidence type="ECO:0000313" key="4">
    <source>
        <dbReference type="Proteomes" id="UP001165296"/>
    </source>
</evidence>
<sequence>MTKYFIPAVFLILLTCCNSFGQNFKGRSVSGEAAAYERVRQMLREKPGFQAVLLPDKATAITVAESMLFKVYGKDNISRQRPYEAYLIDGFWYISGTLPEGWEGGVFEIILDAKTSQALALTHGK</sequence>
<keyword evidence="1" id="KW-0732">Signal</keyword>
<dbReference type="InterPro" id="IPR028921">
    <property type="entry name" value="NTF2_fold_dom"/>
</dbReference>
<accession>A0ABS8ARK7</accession>
<evidence type="ECO:0000256" key="1">
    <source>
        <dbReference type="SAM" id="SignalP"/>
    </source>
</evidence>
<protein>
    <submittedName>
        <fullName evidence="3">YbbC/YhhH family protein</fullName>
    </submittedName>
</protein>
<comment type="caution">
    <text evidence="3">The sequence shown here is derived from an EMBL/GenBank/DDBJ whole genome shotgun (WGS) entry which is preliminary data.</text>
</comment>
<proteinExistence type="predicted"/>
<feature type="domain" description="NTF2 fold" evidence="2">
    <location>
        <begin position="59"/>
        <end position="125"/>
    </location>
</feature>